<accession>A0A7G7YNR2</accession>
<evidence type="ECO:0000256" key="3">
    <source>
        <dbReference type="ARBA" id="ARBA00022989"/>
    </source>
</evidence>
<name>A0A7G7YNR2_9CORY</name>
<dbReference type="Pfam" id="PF02361">
    <property type="entry name" value="CbiQ"/>
    <property type="match status" value="1"/>
</dbReference>
<dbReference type="CDD" id="cd16914">
    <property type="entry name" value="EcfT"/>
    <property type="match status" value="1"/>
</dbReference>
<dbReference type="InterPro" id="IPR003339">
    <property type="entry name" value="ABC/ECF_trnsptr_transmembrane"/>
</dbReference>
<dbReference type="Proteomes" id="UP000515275">
    <property type="component" value="Chromosome"/>
</dbReference>
<sequence>MRPSLHLRVPDSAYIPGRSPLHRMSAGTKTLGLVLFLLVTALFVHTVPWAVVTLGVTLGSYVLARITPRQAMSQLIVPLPVLLLLAALLWWRTSFIHAAVHSMVIFSAVAFAILLTMTTKVSDMMDTLEHALHPLKRWGVPVESISLAMSLTMRLIPLQMQTVNEVLDARKARGGGASIVAFGVPVIVRSLLRAKAIGEALMSRGVGD</sequence>
<dbReference type="RefSeq" id="WP_185769880.1">
    <property type="nucleotide sequence ID" value="NZ_CP046883.1"/>
</dbReference>
<keyword evidence="2 5" id="KW-0812">Transmembrane</keyword>
<evidence type="ECO:0000313" key="5">
    <source>
        <dbReference type="EMBL" id="QNH96132.1"/>
    </source>
</evidence>
<dbReference type="GO" id="GO:0005886">
    <property type="term" value="C:plasma membrane"/>
    <property type="evidence" value="ECO:0007669"/>
    <property type="project" value="UniProtKB-ARBA"/>
</dbReference>
<evidence type="ECO:0000256" key="2">
    <source>
        <dbReference type="ARBA" id="ARBA00022692"/>
    </source>
</evidence>
<keyword evidence="6" id="KW-1185">Reference proteome</keyword>
<keyword evidence="4" id="KW-0472">Membrane</keyword>
<dbReference type="PANTHER" id="PTHR33514:SF13">
    <property type="entry name" value="PROTEIN ABCI12, CHLOROPLASTIC"/>
    <property type="match status" value="1"/>
</dbReference>
<evidence type="ECO:0000256" key="1">
    <source>
        <dbReference type="ARBA" id="ARBA00004141"/>
    </source>
</evidence>
<comment type="subcellular location">
    <subcellularLocation>
        <location evidence="1">Membrane</location>
        <topology evidence="1">Multi-pass membrane protein</topology>
    </subcellularLocation>
</comment>
<evidence type="ECO:0000256" key="4">
    <source>
        <dbReference type="ARBA" id="ARBA00023136"/>
    </source>
</evidence>
<protein>
    <submittedName>
        <fullName evidence="5">Energy-coupling factor transporter transmembrane protein EcfT</fullName>
    </submittedName>
</protein>
<dbReference type="AlphaFoldDB" id="A0A7G7YNR2"/>
<dbReference type="PANTHER" id="PTHR33514">
    <property type="entry name" value="PROTEIN ABCI12, CHLOROPLASTIC"/>
    <property type="match status" value="1"/>
</dbReference>
<reference evidence="5 6" key="1">
    <citation type="submission" date="2019-12" db="EMBL/GenBank/DDBJ databases">
        <title>Corynebacterium sp. nov., isolated from feces of the Anser Albifrons in China.</title>
        <authorList>
            <person name="Liu Q."/>
        </authorList>
    </citation>
    <scope>NUCLEOTIDE SEQUENCE [LARGE SCALE GENOMIC DNA]</scope>
    <source>
        <strain evidence="5 6">23H37-10</strain>
    </source>
</reference>
<proteinExistence type="predicted"/>
<dbReference type="KEGG" id="cans:GP473_05200"/>
<organism evidence="5 6">
    <name type="scientific">Corynebacterium anserum</name>
    <dbReference type="NCBI Taxonomy" id="2684406"/>
    <lineage>
        <taxon>Bacteria</taxon>
        <taxon>Bacillati</taxon>
        <taxon>Actinomycetota</taxon>
        <taxon>Actinomycetes</taxon>
        <taxon>Mycobacteriales</taxon>
        <taxon>Corynebacteriaceae</taxon>
        <taxon>Corynebacterium</taxon>
    </lineage>
</organism>
<gene>
    <name evidence="5" type="ORF">GP473_05200</name>
</gene>
<evidence type="ECO:0000313" key="6">
    <source>
        <dbReference type="Proteomes" id="UP000515275"/>
    </source>
</evidence>
<dbReference type="EMBL" id="CP046883">
    <property type="protein sequence ID" value="QNH96132.1"/>
    <property type="molecule type" value="Genomic_DNA"/>
</dbReference>
<keyword evidence="3" id="KW-1133">Transmembrane helix</keyword>